<dbReference type="Proteomes" id="UP001177021">
    <property type="component" value="Unassembled WGS sequence"/>
</dbReference>
<sequence>MDQSTTMTREKVRNYIHDDLTFSILSKLPLKSLKRFGCACKSWSLLFENNHFMCIFRNNFISNHHSYYDDTSLLLPISDKVFHSPYSDRFENMVELDLPNSFLEENPHFGILDSGSITGILCLYSLNNDRIVFWNPITKEFKVIPPSPLESVPPYQQFLIFLHGFGYDHVRDDYKLLRHVSYFPPSFGDCEYLGISYHDLPHEDIIHDSFWEIYSLRSNFWKKLDTSHDSCVRGSYLGERLYLDGKCNWWDYIDSDLPNVKSALASFDLANEVFFTTLIPLDVPIDLADEYMFYHHLVELCGFIALITWIIGTSTFDISILYEVGVKESWTKLFIVGPLSCIERPIGTGKKGGIFFTKEDGEIFLFNLSTQKIEELGIQGIYSHVLFYRKNLLSFGG</sequence>
<keyword evidence="2" id="KW-1185">Reference proteome</keyword>
<accession>A0ACB0KG72</accession>
<evidence type="ECO:0000313" key="1">
    <source>
        <dbReference type="EMBL" id="CAJ2655049.1"/>
    </source>
</evidence>
<proteinExistence type="predicted"/>
<organism evidence="1 2">
    <name type="scientific">Trifolium pratense</name>
    <name type="common">Red clover</name>
    <dbReference type="NCBI Taxonomy" id="57577"/>
    <lineage>
        <taxon>Eukaryota</taxon>
        <taxon>Viridiplantae</taxon>
        <taxon>Streptophyta</taxon>
        <taxon>Embryophyta</taxon>
        <taxon>Tracheophyta</taxon>
        <taxon>Spermatophyta</taxon>
        <taxon>Magnoliopsida</taxon>
        <taxon>eudicotyledons</taxon>
        <taxon>Gunneridae</taxon>
        <taxon>Pentapetalae</taxon>
        <taxon>rosids</taxon>
        <taxon>fabids</taxon>
        <taxon>Fabales</taxon>
        <taxon>Fabaceae</taxon>
        <taxon>Papilionoideae</taxon>
        <taxon>50 kb inversion clade</taxon>
        <taxon>NPAAA clade</taxon>
        <taxon>Hologalegina</taxon>
        <taxon>IRL clade</taxon>
        <taxon>Trifolieae</taxon>
        <taxon>Trifolium</taxon>
    </lineage>
</organism>
<name>A0ACB0KG72_TRIPR</name>
<dbReference type="EMBL" id="CASHSV030000206">
    <property type="protein sequence ID" value="CAJ2655049.1"/>
    <property type="molecule type" value="Genomic_DNA"/>
</dbReference>
<comment type="caution">
    <text evidence="1">The sequence shown here is derived from an EMBL/GenBank/DDBJ whole genome shotgun (WGS) entry which is preliminary data.</text>
</comment>
<protein>
    <submittedName>
        <fullName evidence="1">Uncharacterized protein</fullName>
    </submittedName>
</protein>
<evidence type="ECO:0000313" key="2">
    <source>
        <dbReference type="Proteomes" id="UP001177021"/>
    </source>
</evidence>
<gene>
    <name evidence="1" type="ORF">MILVUS5_LOCUS22067</name>
</gene>
<reference evidence="1" key="1">
    <citation type="submission" date="2023-10" db="EMBL/GenBank/DDBJ databases">
        <authorList>
            <person name="Rodriguez Cubillos JULIANA M."/>
            <person name="De Vega J."/>
        </authorList>
    </citation>
    <scope>NUCLEOTIDE SEQUENCE</scope>
</reference>